<dbReference type="GO" id="GO:0140359">
    <property type="term" value="F:ABC-type transporter activity"/>
    <property type="evidence" value="ECO:0007669"/>
    <property type="project" value="InterPro"/>
</dbReference>
<dbReference type="PANTHER" id="PTHR46743">
    <property type="entry name" value="TEICHOIC ACIDS EXPORT ATP-BINDING PROTEIN TAGH"/>
    <property type="match status" value="1"/>
</dbReference>
<feature type="domain" description="ABC transporter" evidence="5">
    <location>
        <begin position="45"/>
        <end position="264"/>
    </location>
</feature>
<dbReference type="GO" id="GO:0016020">
    <property type="term" value="C:membrane"/>
    <property type="evidence" value="ECO:0007669"/>
    <property type="project" value="InterPro"/>
</dbReference>
<evidence type="ECO:0000256" key="2">
    <source>
        <dbReference type="ARBA" id="ARBA00022448"/>
    </source>
</evidence>
<protein>
    <submittedName>
        <fullName evidence="6">Polysialic acid transport ATP-binding protein KpsT</fullName>
    </submittedName>
</protein>
<keyword evidence="4 6" id="KW-0067">ATP-binding</keyword>
<dbReference type="GO" id="GO:0016887">
    <property type="term" value="F:ATP hydrolysis activity"/>
    <property type="evidence" value="ECO:0007669"/>
    <property type="project" value="InterPro"/>
</dbReference>
<evidence type="ECO:0000259" key="5">
    <source>
        <dbReference type="PROSITE" id="PS50893"/>
    </source>
</evidence>
<dbReference type="PROSITE" id="PS00211">
    <property type="entry name" value="ABC_TRANSPORTER_1"/>
    <property type="match status" value="1"/>
</dbReference>
<name>A3ZPE4_9BACT</name>
<keyword evidence="2" id="KW-0813">Transport</keyword>
<dbReference type="GO" id="GO:0005524">
    <property type="term" value="F:ATP binding"/>
    <property type="evidence" value="ECO:0007669"/>
    <property type="project" value="UniProtKB-KW"/>
</dbReference>
<dbReference type="OrthoDB" id="9778870at2"/>
<dbReference type="InterPro" id="IPR050683">
    <property type="entry name" value="Bact_Polysacc_Export_ATP-bd"/>
</dbReference>
<comment type="caution">
    <text evidence="6">The sequence shown here is derived from an EMBL/GenBank/DDBJ whole genome shotgun (WGS) entry which is preliminary data.</text>
</comment>
<dbReference type="CDD" id="cd03220">
    <property type="entry name" value="ABC_KpsT_Wzt"/>
    <property type="match status" value="1"/>
</dbReference>
<dbReference type="PROSITE" id="PS50893">
    <property type="entry name" value="ABC_TRANSPORTER_2"/>
    <property type="match status" value="1"/>
</dbReference>
<evidence type="ECO:0000313" key="7">
    <source>
        <dbReference type="Proteomes" id="UP000004358"/>
    </source>
</evidence>
<gene>
    <name evidence="6" type="ORF">DSM3645_28612</name>
</gene>
<evidence type="ECO:0000256" key="3">
    <source>
        <dbReference type="ARBA" id="ARBA00022741"/>
    </source>
</evidence>
<dbReference type="Proteomes" id="UP000004358">
    <property type="component" value="Unassembled WGS sequence"/>
</dbReference>
<sequence>MAEDVLILCENVSKRFCRELKQSLWYGVKDIAHEVAFNRQRHLPQNAAEVELRPGEFWANKDISFEVKRGECLGLIGRNGAGKTTLLKMLNGLIKPDTGRIDMRGKISALIALGAGFNPILTGRENIFVNGSILGMSKRQIADRLEEIVDFAELEEFIDTPVRNYSSGMQVRLGFAISAVMIKPDVLLLDEVLAVGDAGFRSKCYNALLDLARDSALVIISHSMPQIARMSTQVIVLEKGAVAAHSHLAAEGINSYFLQFEPPEALKSWSEAAEVISISAGENSVCGDGTVLVLNRQQSRYVDLELKVSDTIESLLLILTFYNREQRGVLRTDCLVATRVTGRCMVRIHLNELPLTPGSYQLHLMVCDSADPRRPRHLARYDPFCGVSVESENQLDHTVTCPVSQQATGEILNVLR</sequence>
<dbReference type="HOGENOM" id="CLU_000604_101_5_0"/>
<dbReference type="Gene3D" id="3.40.50.300">
    <property type="entry name" value="P-loop containing nucleotide triphosphate hydrolases"/>
    <property type="match status" value="1"/>
</dbReference>
<dbReference type="InterPro" id="IPR003439">
    <property type="entry name" value="ABC_transporter-like_ATP-bd"/>
</dbReference>
<evidence type="ECO:0000256" key="1">
    <source>
        <dbReference type="ARBA" id="ARBA00005417"/>
    </source>
</evidence>
<accession>A3ZPE4</accession>
<dbReference type="EMBL" id="AANZ01000004">
    <property type="protein sequence ID" value="EAQ81622.1"/>
    <property type="molecule type" value="Genomic_DNA"/>
</dbReference>
<organism evidence="6 7">
    <name type="scientific">Blastopirellula marina DSM 3645</name>
    <dbReference type="NCBI Taxonomy" id="314230"/>
    <lineage>
        <taxon>Bacteria</taxon>
        <taxon>Pseudomonadati</taxon>
        <taxon>Planctomycetota</taxon>
        <taxon>Planctomycetia</taxon>
        <taxon>Pirellulales</taxon>
        <taxon>Pirellulaceae</taxon>
        <taxon>Blastopirellula</taxon>
    </lineage>
</organism>
<reference evidence="6 7" key="1">
    <citation type="submission" date="2006-02" db="EMBL/GenBank/DDBJ databases">
        <authorList>
            <person name="Amann R."/>
            <person name="Ferriera S."/>
            <person name="Johnson J."/>
            <person name="Kravitz S."/>
            <person name="Halpern A."/>
            <person name="Remington K."/>
            <person name="Beeson K."/>
            <person name="Tran B."/>
            <person name="Rogers Y.-H."/>
            <person name="Friedman R."/>
            <person name="Venter J.C."/>
        </authorList>
    </citation>
    <scope>NUCLEOTIDE SEQUENCE [LARGE SCALE GENOMIC DNA]</scope>
    <source>
        <strain evidence="6 7">DSM 3645</strain>
    </source>
</reference>
<dbReference type="RefSeq" id="WP_002653613.1">
    <property type="nucleotide sequence ID" value="NZ_CH672376.1"/>
</dbReference>
<dbReference type="SUPFAM" id="SSF52540">
    <property type="entry name" value="P-loop containing nucleoside triphosphate hydrolases"/>
    <property type="match status" value="1"/>
</dbReference>
<dbReference type="PANTHER" id="PTHR46743:SF2">
    <property type="entry name" value="TEICHOIC ACIDS EXPORT ATP-BINDING PROTEIN TAGH"/>
    <property type="match status" value="1"/>
</dbReference>
<dbReference type="STRING" id="314230.DSM3645_28612"/>
<evidence type="ECO:0000313" key="6">
    <source>
        <dbReference type="EMBL" id="EAQ81622.1"/>
    </source>
</evidence>
<dbReference type="InterPro" id="IPR003593">
    <property type="entry name" value="AAA+_ATPase"/>
</dbReference>
<keyword evidence="3" id="KW-0547">Nucleotide-binding</keyword>
<dbReference type="eggNOG" id="COG1134">
    <property type="taxonomic scope" value="Bacteria"/>
</dbReference>
<dbReference type="Pfam" id="PF00005">
    <property type="entry name" value="ABC_tran"/>
    <property type="match status" value="1"/>
</dbReference>
<dbReference type="InterPro" id="IPR015860">
    <property type="entry name" value="ABC_transpr_TagH-like"/>
</dbReference>
<proteinExistence type="inferred from homology"/>
<dbReference type="SMART" id="SM00382">
    <property type="entry name" value="AAA"/>
    <property type="match status" value="1"/>
</dbReference>
<dbReference type="InterPro" id="IPR027417">
    <property type="entry name" value="P-loop_NTPase"/>
</dbReference>
<dbReference type="AlphaFoldDB" id="A3ZPE4"/>
<dbReference type="InterPro" id="IPR017871">
    <property type="entry name" value="ABC_transporter-like_CS"/>
</dbReference>
<comment type="similarity">
    <text evidence="1">Belongs to the ABC transporter superfamily.</text>
</comment>
<evidence type="ECO:0000256" key="4">
    <source>
        <dbReference type="ARBA" id="ARBA00022840"/>
    </source>
</evidence>